<dbReference type="InterPro" id="IPR020630">
    <property type="entry name" value="THF_DH/CycHdrlase_cat_dom"/>
</dbReference>
<keyword evidence="11 13" id="KW-0511">Multifunctional enzyme</keyword>
<dbReference type="EC" id="1.5.1.5" evidence="13"/>
<comment type="caution">
    <text evidence="16">The sequence shown here is derived from an EMBL/GenBank/DDBJ whole genome shotgun (WGS) entry which is preliminary data.</text>
</comment>
<keyword evidence="10 13" id="KW-0486">Methionine biosynthesis</keyword>
<feature type="domain" description="Tetrahydrofolate dehydrogenase/cyclohydrolase catalytic" evidence="14">
    <location>
        <begin position="6"/>
        <end position="121"/>
    </location>
</feature>
<evidence type="ECO:0000256" key="4">
    <source>
        <dbReference type="ARBA" id="ARBA00022605"/>
    </source>
</evidence>
<dbReference type="Gene3D" id="3.40.50.720">
    <property type="entry name" value="NAD(P)-binding Rossmann-like Domain"/>
    <property type="match status" value="1"/>
</dbReference>
<dbReference type="AlphaFoldDB" id="A0A5C8Z7C9"/>
<dbReference type="GO" id="GO:0004477">
    <property type="term" value="F:methenyltetrahydrofolate cyclohydrolase activity"/>
    <property type="evidence" value="ECO:0007669"/>
    <property type="project" value="UniProtKB-UniRule"/>
</dbReference>
<dbReference type="RefSeq" id="WP_147712947.1">
    <property type="nucleotide sequence ID" value="NZ_VKAD01000001.1"/>
</dbReference>
<keyword evidence="3 13" id="KW-0554">One-carbon metabolism</keyword>
<dbReference type="InterPro" id="IPR036291">
    <property type="entry name" value="NAD(P)-bd_dom_sf"/>
</dbReference>
<comment type="subunit">
    <text evidence="2 13">Homodimer.</text>
</comment>
<evidence type="ECO:0000313" key="16">
    <source>
        <dbReference type="EMBL" id="TXR53547.1"/>
    </source>
</evidence>
<evidence type="ECO:0000256" key="8">
    <source>
        <dbReference type="ARBA" id="ARBA00023002"/>
    </source>
</evidence>
<protein>
    <recommendedName>
        <fullName evidence="13">Bifunctional protein FolD</fullName>
    </recommendedName>
    <domain>
        <recommendedName>
            <fullName evidence="13">Methylenetetrahydrofolate dehydrogenase</fullName>
            <ecNumber evidence="13">1.5.1.5</ecNumber>
        </recommendedName>
    </domain>
    <domain>
        <recommendedName>
            <fullName evidence="13">Methenyltetrahydrofolate cyclohydrolase</fullName>
            <ecNumber evidence="13">3.5.4.9</ecNumber>
        </recommendedName>
    </domain>
</protein>
<dbReference type="Pfam" id="PF00763">
    <property type="entry name" value="THF_DHG_CYH"/>
    <property type="match status" value="1"/>
</dbReference>
<evidence type="ECO:0000256" key="3">
    <source>
        <dbReference type="ARBA" id="ARBA00022563"/>
    </source>
</evidence>
<dbReference type="PROSITE" id="PS00767">
    <property type="entry name" value="THF_DHG_CYH_2"/>
    <property type="match status" value="1"/>
</dbReference>
<evidence type="ECO:0000256" key="10">
    <source>
        <dbReference type="ARBA" id="ARBA00023167"/>
    </source>
</evidence>
<dbReference type="GO" id="GO:0004488">
    <property type="term" value="F:methylenetetrahydrofolate dehydrogenase (NADP+) activity"/>
    <property type="evidence" value="ECO:0007669"/>
    <property type="project" value="UniProtKB-UniRule"/>
</dbReference>
<evidence type="ECO:0000256" key="1">
    <source>
        <dbReference type="ARBA" id="ARBA00004777"/>
    </source>
</evidence>
<proteinExistence type="inferred from homology"/>
<dbReference type="EC" id="3.5.4.9" evidence="13"/>
<dbReference type="InterPro" id="IPR020867">
    <property type="entry name" value="THF_DH/CycHdrlase_CS"/>
</dbReference>
<accession>A0A5C8Z7C9</accession>
<dbReference type="PROSITE" id="PS00766">
    <property type="entry name" value="THF_DHG_CYH_1"/>
    <property type="match status" value="1"/>
</dbReference>
<dbReference type="InterPro" id="IPR046346">
    <property type="entry name" value="Aminoacid_DH-like_N_sf"/>
</dbReference>
<evidence type="ECO:0000256" key="6">
    <source>
        <dbReference type="ARBA" id="ARBA00022801"/>
    </source>
</evidence>
<dbReference type="HAMAP" id="MF_01576">
    <property type="entry name" value="THF_DHG_CYH"/>
    <property type="match status" value="1"/>
</dbReference>
<dbReference type="GO" id="GO:0009086">
    <property type="term" value="P:methionine biosynthetic process"/>
    <property type="evidence" value="ECO:0007669"/>
    <property type="project" value="UniProtKB-KW"/>
</dbReference>
<dbReference type="Proteomes" id="UP000321764">
    <property type="component" value="Unassembled WGS sequence"/>
</dbReference>
<dbReference type="GO" id="GO:0006164">
    <property type="term" value="P:purine nucleotide biosynthetic process"/>
    <property type="evidence" value="ECO:0007669"/>
    <property type="project" value="UniProtKB-KW"/>
</dbReference>
<dbReference type="InterPro" id="IPR000672">
    <property type="entry name" value="THF_DH/CycHdrlase"/>
</dbReference>
<dbReference type="FunFam" id="3.40.50.10860:FF:000001">
    <property type="entry name" value="Bifunctional protein FolD"/>
    <property type="match status" value="1"/>
</dbReference>
<keyword evidence="5 13" id="KW-0658">Purine biosynthesis</keyword>
<comment type="similarity">
    <text evidence="13">Belongs to the tetrahydrofolate dehydrogenase/cyclohydrolase family.</text>
</comment>
<dbReference type="InterPro" id="IPR020631">
    <property type="entry name" value="THF_DH/CycHdrlase_NAD-bd_dom"/>
</dbReference>
<keyword evidence="8 13" id="KW-0560">Oxidoreductase</keyword>
<dbReference type="PANTHER" id="PTHR48099">
    <property type="entry name" value="C-1-TETRAHYDROFOLATE SYNTHASE, CYTOPLASMIC-RELATED"/>
    <property type="match status" value="1"/>
</dbReference>
<dbReference type="Pfam" id="PF02882">
    <property type="entry name" value="THF_DHG_CYH_C"/>
    <property type="match status" value="1"/>
</dbReference>
<dbReference type="UniPathway" id="UPA00193"/>
<evidence type="ECO:0000256" key="11">
    <source>
        <dbReference type="ARBA" id="ARBA00023268"/>
    </source>
</evidence>
<feature type="binding site" evidence="13">
    <location>
        <begin position="166"/>
        <end position="168"/>
    </location>
    <ligand>
        <name>NADP(+)</name>
        <dbReference type="ChEBI" id="CHEBI:58349"/>
    </ligand>
</feature>
<dbReference type="PANTHER" id="PTHR48099:SF5">
    <property type="entry name" value="C-1-TETRAHYDROFOLATE SYNTHASE, CYTOPLASMIC"/>
    <property type="match status" value="1"/>
</dbReference>
<gene>
    <name evidence="13 16" type="primary">folD</name>
    <name evidence="16" type="ORF">FME95_02985</name>
</gene>
<dbReference type="SUPFAM" id="SSF53223">
    <property type="entry name" value="Aminoacid dehydrogenase-like, N-terminal domain"/>
    <property type="match status" value="1"/>
</dbReference>
<evidence type="ECO:0000256" key="7">
    <source>
        <dbReference type="ARBA" id="ARBA00022857"/>
    </source>
</evidence>
<dbReference type="SUPFAM" id="SSF51735">
    <property type="entry name" value="NAD(P)-binding Rossmann-fold domains"/>
    <property type="match status" value="1"/>
</dbReference>
<evidence type="ECO:0000259" key="15">
    <source>
        <dbReference type="Pfam" id="PF02882"/>
    </source>
</evidence>
<comment type="catalytic activity">
    <reaction evidence="12 13">
        <text>(6R)-5,10-methenyltetrahydrofolate + H2O = (6R)-10-formyltetrahydrofolate + H(+)</text>
        <dbReference type="Rhea" id="RHEA:23700"/>
        <dbReference type="ChEBI" id="CHEBI:15377"/>
        <dbReference type="ChEBI" id="CHEBI:15378"/>
        <dbReference type="ChEBI" id="CHEBI:57455"/>
        <dbReference type="ChEBI" id="CHEBI:195366"/>
        <dbReference type="EC" id="3.5.4.9"/>
    </reaction>
</comment>
<name>A0A5C8Z7C9_9GAMM</name>
<dbReference type="FunFam" id="3.40.50.720:FF:000006">
    <property type="entry name" value="Bifunctional protein FolD"/>
    <property type="match status" value="1"/>
</dbReference>
<feature type="domain" description="Tetrahydrofolate dehydrogenase/cyclohydrolase NAD(P)-binding" evidence="15">
    <location>
        <begin position="140"/>
        <end position="281"/>
    </location>
</feature>
<dbReference type="NCBIfam" id="NF008058">
    <property type="entry name" value="PRK10792.1"/>
    <property type="match status" value="1"/>
</dbReference>
<evidence type="ECO:0000256" key="9">
    <source>
        <dbReference type="ARBA" id="ARBA00023102"/>
    </source>
</evidence>
<organism evidence="16 17">
    <name type="scientific">Reinekea thalattae</name>
    <dbReference type="NCBI Taxonomy" id="2593301"/>
    <lineage>
        <taxon>Bacteria</taxon>
        <taxon>Pseudomonadati</taxon>
        <taxon>Pseudomonadota</taxon>
        <taxon>Gammaproteobacteria</taxon>
        <taxon>Oceanospirillales</taxon>
        <taxon>Saccharospirillaceae</taxon>
        <taxon>Reinekea</taxon>
    </lineage>
</organism>
<sequence length="288" mass="30971">MSAQIIDGKKIASQLKEQIRSEVSKLTSQGHRAPGLAVIIVGSDFASQRYVASKIKACEEVGFKSKNYDLTENTTEAELIELIDSLNGDASIDGILVQMPLPEHINADTIVERIKADKDVDGFHPYNIGRLAQRRPLLESCTPKGIMTLLRSTGEDLKGKNAVVVGASNHVGRPMALELLLSGCTVTTTHRFTKNLEQHIRQADIVVAAAGKPGLIQGEWIADGAIVIDVGINRDQDNHIVGDVDFDAAKEKAAWITPVPGGVGPMTVATLMENTLISAKQLHLGLTN</sequence>
<comment type="catalytic activity">
    <reaction evidence="13">
        <text>(6R)-5,10-methylene-5,6,7,8-tetrahydrofolate + NADP(+) = (6R)-5,10-methenyltetrahydrofolate + NADPH</text>
        <dbReference type="Rhea" id="RHEA:22812"/>
        <dbReference type="ChEBI" id="CHEBI:15636"/>
        <dbReference type="ChEBI" id="CHEBI:57455"/>
        <dbReference type="ChEBI" id="CHEBI:57783"/>
        <dbReference type="ChEBI" id="CHEBI:58349"/>
        <dbReference type="EC" id="1.5.1.5"/>
    </reaction>
</comment>
<dbReference type="GO" id="GO:0000105">
    <property type="term" value="P:L-histidine biosynthetic process"/>
    <property type="evidence" value="ECO:0007669"/>
    <property type="project" value="UniProtKB-KW"/>
</dbReference>
<keyword evidence="7 13" id="KW-0521">NADP</keyword>
<dbReference type="GO" id="GO:0005829">
    <property type="term" value="C:cytosol"/>
    <property type="evidence" value="ECO:0007669"/>
    <property type="project" value="TreeGrafter"/>
</dbReference>
<feature type="binding site" evidence="13">
    <location>
        <position position="232"/>
    </location>
    <ligand>
        <name>NADP(+)</name>
        <dbReference type="ChEBI" id="CHEBI:58349"/>
    </ligand>
</feature>
<keyword evidence="4 13" id="KW-0028">Amino-acid biosynthesis</keyword>
<evidence type="ECO:0000313" key="17">
    <source>
        <dbReference type="Proteomes" id="UP000321764"/>
    </source>
</evidence>
<dbReference type="PRINTS" id="PR00085">
    <property type="entry name" value="THFDHDRGNASE"/>
</dbReference>
<comment type="caution">
    <text evidence="13">Lacks conserved residue(s) required for the propagation of feature annotation.</text>
</comment>
<keyword evidence="9 13" id="KW-0368">Histidine biosynthesis</keyword>
<dbReference type="OrthoDB" id="9803580at2"/>
<evidence type="ECO:0000256" key="2">
    <source>
        <dbReference type="ARBA" id="ARBA00011738"/>
    </source>
</evidence>
<comment type="pathway">
    <text evidence="1 13">One-carbon metabolism; tetrahydrofolate interconversion.</text>
</comment>
<reference evidence="16 17" key="1">
    <citation type="submission" date="2019-07" db="EMBL/GenBank/DDBJ databases">
        <title>Reinekea sp. strain SSH23 genome sequencing and assembly.</title>
        <authorList>
            <person name="Kim I."/>
        </authorList>
    </citation>
    <scope>NUCLEOTIDE SEQUENCE [LARGE SCALE GENOMIC DNA]</scope>
    <source>
        <strain evidence="16 17">SSH23</strain>
    </source>
</reference>
<dbReference type="CDD" id="cd01080">
    <property type="entry name" value="NAD_bind_m-THF_DH_Cyclohyd"/>
    <property type="match status" value="1"/>
</dbReference>
<evidence type="ECO:0000256" key="5">
    <source>
        <dbReference type="ARBA" id="ARBA00022755"/>
    </source>
</evidence>
<evidence type="ECO:0000256" key="12">
    <source>
        <dbReference type="ARBA" id="ARBA00036357"/>
    </source>
</evidence>
<dbReference type="EMBL" id="VKAD01000001">
    <property type="protein sequence ID" value="TXR53547.1"/>
    <property type="molecule type" value="Genomic_DNA"/>
</dbReference>
<comment type="function">
    <text evidence="13">Catalyzes the oxidation of 5,10-methylenetetrahydrofolate to 5,10-methenyltetrahydrofolate and then the hydrolysis of 5,10-methenyltetrahydrofolate to 10-formyltetrahydrofolate.</text>
</comment>
<evidence type="ECO:0000259" key="14">
    <source>
        <dbReference type="Pfam" id="PF00763"/>
    </source>
</evidence>
<dbReference type="Gene3D" id="3.40.50.10860">
    <property type="entry name" value="Leucine Dehydrogenase, chain A, domain 1"/>
    <property type="match status" value="1"/>
</dbReference>
<evidence type="ECO:0000256" key="13">
    <source>
        <dbReference type="HAMAP-Rule" id="MF_01576"/>
    </source>
</evidence>
<keyword evidence="6 13" id="KW-0378">Hydrolase</keyword>
<dbReference type="GO" id="GO:0035999">
    <property type="term" value="P:tetrahydrofolate interconversion"/>
    <property type="evidence" value="ECO:0007669"/>
    <property type="project" value="UniProtKB-UniRule"/>
</dbReference>
<keyword evidence="17" id="KW-1185">Reference proteome</keyword>